<evidence type="ECO:0000313" key="1">
    <source>
        <dbReference type="EMBL" id="MCJ2180229.1"/>
    </source>
</evidence>
<evidence type="ECO:0000313" key="2">
    <source>
        <dbReference type="Proteomes" id="UP001162880"/>
    </source>
</evidence>
<comment type="caution">
    <text evidence="1">The sequence shown here is derived from an EMBL/GenBank/DDBJ whole genome shotgun (WGS) entry which is preliminary data.</text>
</comment>
<dbReference type="Gene3D" id="3.10.450.50">
    <property type="match status" value="1"/>
</dbReference>
<dbReference type="EMBL" id="JALHLE010000029">
    <property type="protein sequence ID" value="MCJ2180229.1"/>
    <property type="molecule type" value="Genomic_DNA"/>
</dbReference>
<dbReference type="RefSeq" id="WP_243995660.1">
    <property type="nucleotide sequence ID" value="NZ_JALHLE010000029.1"/>
</dbReference>
<dbReference type="SUPFAM" id="SSF54427">
    <property type="entry name" value="NTF2-like"/>
    <property type="match status" value="1"/>
</dbReference>
<dbReference type="Proteomes" id="UP001162880">
    <property type="component" value="Unassembled WGS sequence"/>
</dbReference>
<gene>
    <name evidence="1" type="ORF">MTR64_16780</name>
</gene>
<name>A0ABT0B5B0_9SPHN</name>
<protein>
    <recommendedName>
        <fullName evidence="3">Nuclear transport factor 2 family protein</fullName>
    </recommendedName>
</protein>
<dbReference type="InterPro" id="IPR032710">
    <property type="entry name" value="NTF2-like_dom_sf"/>
</dbReference>
<keyword evidence="2" id="KW-1185">Reference proteome</keyword>
<proteinExistence type="predicted"/>
<accession>A0ABT0B5B0</accession>
<reference evidence="1" key="1">
    <citation type="submission" date="2022-03" db="EMBL/GenBank/DDBJ databases">
        <title>Identification of a novel bacterium isolated from mangrove sediments.</title>
        <authorList>
            <person name="Pan X."/>
        </authorList>
    </citation>
    <scope>NUCLEOTIDE SEQUENCE</scope>
    <source>
        <strain evidence="1">B2580</strain>
    </source>
</reference>
<evidence type="ECO:0008006" key="3">
    <source>
        <dbReference type="Google" id="ProtNLM"/>
    </source>
</evidence>
<sequence>MLAKTFEDIATAAQRYDGNRRTAIDYGLFQKNLMDRSKHAEDYSPDEWLGLKQFVTDDFERIGNFKEVMTFADMVAFLQAWSPTIHWEGSFKRVMEYDNVVVLELEERVGEGEAQNAVNSVTVYEFDDAGKIRHLDVYLQSEPGQVSKGEEYPV</sequence>
<organism evidence="1 2">
    <name type="scientific">Novosphingobium album</name>
    <name type="common">ex Hu et al. 2023</name>
    <dbReference type="NCBI Taxonomy" id="2930093"/>
    <lineage>
        <taxon>Bacteria</taxon>
        <taxon>Pseudomonadati</taxon>
        <taxon>Pseudomonadota</taxon>
        <taxon>Alphaproteobacteria</taxon>
        <taxon>Sphingomonadales</taxon>
        <taxon>Sphingomonadaceae</taxon>
        <taxon>Novosphingobium</taxon>
    </lineage>
</organism>